<gene>
    <name evidence="1" type="ORF">V1517DRAFT_334877</name>
</gene>
<evidence type="ECO:0000313" key="1">
    <source>
        <dbReference type="EMBL" id="KAK9318703.1"/>
    </source>
</evidence>
<dbReference type="EMBL" id="MU970383">
    <property type="protein sequence ID" value="KAK9318703.1"/>
    <property type="molecule type" value="Genomic_DNA"/>
</dbReference>
<protein>
    <submittedName>
        <fullName evidence="1">Uncharacterized protein</fullName>
    </submittedName>
</protein>
<proteinExistence type="predicted"/>
<dbReference type="Proteomes" id="UP001489719">
    <property type="component" value="Unassembled WGS sequence"/>
</dbReference>
<organism evidence="1 2">
    <name type="scientific">Lipomyces orientalis</name>
    <dbReference type="NCBI Taxonomy" id="1233043"/>
    <lineage>
        <taxon>Eukaryota</taxon>
        <taxon>Fungi</taxon>
        <taxon>Dikarya</taxon>
        <taxon>Ascomycota</taxon>
        <taxon>Saccharomycotina</taxon>
        <taxon>Lipomycetes</taxon>
        <taxon>Lipomycetales</taxon>
        <taxon>Lipomycetaceae</taxon>
        <taxon>Lipomyces</taxon>
    </lineage>
</organism>
<sequence>MTIMDNFDHYEFSESSSAPDSDLFIPDTPTPPVGSSVSYSRKRKVTAMTTWDYSRPAKPNEPERSRDGRNRIFYCKLCLNPSYSCKASPPRDIISVIGIKLELLIPKPRPKGSGKTVHRIYGLWLKKRT</sequence>
<reference evidence="2" key="1">
    <citation type="journal article" date="2024" name="Front. Bioeng. Biotechnol.">
        <title>Genome-scale model development and genomic sequencing of the oleaginous clade Lipomyces.</title>
        <authorList>
            <person name="Czajka J.J."/>
            <person name="Han Y."/>
            <person name="Kim J."/>
            <person name="Mondo S.J."/>
            <person name="Hofstad B.A."/>
            <person name="Robles A."/>
            <person name="Haridas S."/>
            <person name="Riley R."/>
            <person name="LaButti K."/>
            <person name="Pangilinan J."/>
            <person name="Andreopoulos W."/>
            <person name="Lipzen A."/>
            <person name="Yan J."/>
            <person name="Wang M."/>
            <person name="Ng V."/>
            <person name="Grigoriev I.V."/>
            <person name="Spatafora J.W."/>
            <person name="Magnuson J.K."/>
            <person name="Baker S.E."/>
            <person name="Pomraning K.R."/>
        </authorList>
    </citation>
    <scope>NUCLEOTIDE SEQUENCE [LARGE SCALE GENOMIC DNA]</scope>
    <source>
        <strain evidence="2">CBS 10300</strain>
    </source>
</reference>
<keyword evidence="2" id="KW-1185">Reference proteome</keyword>
<name>A0ACC3TBY2_9ASCO</name>
<accession>A0ACC3TBY2</accession>
<comment type="caution">
    <text evidence="1">The sequence shown here is derived from an EMBL/GenBank/DDBJ whole genome shotgun (WGS) entry which is preliminary data.</text>
</comment>
<evidence type="ECO:0000313" key="2">
    <source>
        <dbReference type="Proteomes" id="UP001489719"/>
    </source>
</evidence>